<gene>
    <name evidence="2" type="ORF">DDE74_39725</name>
</gene>
<dbReference type="PANTHER" id="PTHR31977:SF1">
    <property type="entry name" value="UPF0696 PROTEIN C11ORF68"/>
    <property type="match status" value="1"/>
</dbReference>
<dbReference type="InterPro" id="IPR023398">
    <property type="entry name" value="TIF_eIF4e-like"/>
</dbReference>
<organism evidence="2 3">
    <name type="scientific">Streptomyces lydicus</name>
    <dbReference type="NCBI Taxonomy" id="47763"/>
    <lineage>
        <taxon>Bacteria</taxon>
        <taxon>Bacillati</taxon>
        <taxon>Actinomycetota</taxon>
        <taxon>Actinomycetes</taxon>
        <taxon>Kitasatosporales</taxon>
        <taxon>Streptomycetaceae</taxon>
        <taxon>Streptomyces</taxon>
    </lineage>
</organism>
<dbReference type="PANTHER" id="PTHR31977">
    <property type="entry name" value="UPF0696 PROTEIN C11ORF68"/>
    <property type="match status" value="1"/>
</dbReference>
<evidence type="ECO:0008006" key="4">
    <source>
        <dbReference type="Google" id="ProtNLM"/>
    </source>
</evidence>
<name>A0A3S9YMA3_9ACTN</name>
<proteinExistence type="inferred from homology"/>
<comment type="similarity">
    <text evidence="1">Belongs to the UPF0696 family.</text>
</comment>
<sequence length="201" mass="23158">MHCTLLSNMRDMEAFDALLSDLVPTDRRAPSQVLDEHWIWAFTPTGYESVPTKWFGKWLLFPPLSLLDSSWGTIRTAIEERRLDYGAKAGTLGHTKEGTDPTRRPICIYTRDWRDTAEVHRTLTVLRDLGFKESLSYKTDEDTRRGRYGKGASTYRAAAASKHLIIPRRTREILDYFHAGREQARRAANARLTCTRSARQR</sequence>
<dbReference type="Gene3D" id="3.30.760.10">
    <property type="entry name" value="RNA Cap, Translation Initiation Factor Eif4e"/>
    <property type="match status" value="1"/>
</dbReference>
<dbReference type="InterPro" id="IPR015034">
    <property type="entry name" value="Bles03"/>
</dbReference>
<protein>
    <recommendedName>
        <fullName evidence="4">DUF1917 domain-containing protein</fullName>
    </recommendedName>
</protein>
<dbReference type="EMBL" id="CP029042">
    <property type="protein sequence ID" value="AZS76162.1"/>
    <property type="molecule type" value="Genomic_DNA"/>
</dbReference>
<dbReference type="AlphaFoldDB" id="A0A3S9YMA3"/>
<dbReference type="SUPFAM" id="SSF55418">
    <property type="entry name" value="eIF4e-like"/>
    <property type="match status" value="1"/>
</dbReference>
<accession>A0A3S9YMA3</accession>
<dbReference type="Proteomes" id="UP000275579">
    <property type="component" value="Chromosome"/>
</dbReference>
<evidence type="ECO:0000256" key="1">
    <source>
        <dbReference type="ARBA" id="ARBA00010568"/>
    </source>
</evidence>
<evidence type="ECO:0000313" key="3">
    <source>
        <dbReference type="Proteomes" id="UP000275579"/>
    </source>
</evidence>
<evidence type="ECO:0000313" key="2">
    <source>
        <dbReference type="EMBL" id="AZS76162.1"/>
    </source>
</evidence>
<dbReference type="Pfam" id="PF08939">
    <property type="entry name" value="Bles03"/>
    <property type="match status" value="1"/>
</dbReference>
<reference evidence="2 3" key="1">
    <citation type="submission" date="2018-04" db="EMBL/GenBank/DDBJ databases">
        <title>Complete genome sequences of Streptomyces lydicus strain WYEC and characterization of antagonistic properties of biological control agents.</title>
        <authorList>
            <person name="Mariita R.M."/>
            <person name="Sello J.K."/>
        </authorList>
    </citation>
    <scope>NUCLEOTIDE SEQUENCE [LARGE SCALE GENOMIC DNA]</scope>
    <source>
        <strain evidence="2 3">WYEC 108</strain>
    </source>
</reference>